<keyword evidence="4 5" id="KW-0472">Membrane</keyword>
<dbReference type="PANTHER" id="PTHR11662:SF450">
    <property type="entry name" value="BLR1003 PROTEIN"/>
    <property type="match status" value="1"/>
</dbReference>
<proteinExistence type="predicted"/>
<evidence type="ECO:0000256" key="1">
    <source>
        <dbReference type="ARBA" id="ARBA00004651"/>
    </source>
</evidence>
<feature type="transmembrane region" description="Helical" evidence="5">
    <location>
        <begin position="237"/>
        <end position="258"/>
    </location>
</feature>
<dbReference type="InterPro" id="IPR020846">
    <property type="entry name" value="MFS_dom"/>
</dbReference>
<dbReference type="InterPro" id="IPR011701">
    <property type="entry name" value="MFS"/>
</dbReference>
<dbReference type="Pfam" id="PF07690">
    <property type="entry name" value="MFS_1"/>
    <property type="match status" value="1"/>
</dbReference>
<evidence type="ECO:0000256" key="3">
    <source>
        <dbReference type="ARBA" id="ARBA00022989"/>
    </source>
</evidence>
<dbReference type="Gene3D" id="1.20.1250.20">
    <property type="entry name" value="MFS general substrate transporter like domains"/>
    <property type="match status" value="2"/>
</dbReference>
<evidence type="ECO:0000313" key="8">
    <source>
        <dbReference type="Proteomes" id="UP001223978"/>
    </source>
</evidence>
<comment type="caution">
    <text evidence="7">The sequence shown here is derived from an EMBL/GenBank/DDBJ whole genome shotgun (WGS) entry which is preliminary data.</text>
</comment>
<dbReference type="PROSITE" id="PS50850">
    <property type="entry name" value="MFS"/>
    <property type="match status" value="1"/>
</dbReference>
<gene>
    <name evidence="7" type="ORF">QIS96_24215</name>
</gene>
<evidence type="ECO:0000256" key="5">
    <source>
        <dbReference type="SAM" id="Phobius"/>
    </source>
</evidence>
<keyword evidence="3 5" id="KW-1133">Transmembrane helix</keyword>
<name>A0ABT6SFC7_9ACTN</name>
<dbReference type="RefSeq" id="WP_282544833.1">
    <property type="nucleotide sequence ID" value="NZ_JASCIQ010000027.1"/>
</dbReference>
<feature type="transmembrane region" description="Helical" evidence="5">
    <location>
        <begin position="278"/>
        <end position="299"/>
    </location>
</feature>
<feature type="transmembrane region" description="Helical" evidence="5">
    <location>
        <begin position="148"/>
        <end position="173"/>
    </location>
</feature>
<protein>
    <submittedName>
        <fullName evidence="7">MFS transporter</fullName>
    </submittedName>
</protein>
<reference evidence="7 8" key="1">
    <citation type="submission" date="2023-05" db="EMBL/GenBank/DDBJ databases">
        <title>Draft genome sequence of Streptomyces sp. B-S-A6 isolated from a cave soil in Thailand.</title>
        <authorList>
            <person name="Chamroensaksri N."/>
            <person name="Muangham S."/>
        </authorList>
    </citation>
    <scope>NUCLEOTIDE SEQUENCE [LARGE SCALE GENOMIC DNA]</scope>
    <source>
        <strain evidence="7 8">B-S-A6</strain>
    </source>
</reference>
<dbReference type="PANTHER" id="PTHR11662">
    <property type="entry name" value="SOLUTE CARRIER FAMILY 17"/>
    <property type="match status" value="1"/>
</dbReference>
<dbReference type="InterPro" id="IPR050382">
    <property type="entry name" value="MFS_Na/Anion_cotransporter"/>
</dbReference>
<sequence length="451" mass="47786">MASPEIATPPASPVPVRPDRRAWGIVILLFVFFTLNFADKAAVGLASPQIRRDLGLSAGEFGLVGSSFFWLFAVGAVGLSAAMRWISYKWAAAFLMVTWVASMLPLTMPTTFGVLLASRVALGFFEGPAHALCQSVVADRFPKEKRAFAGAVVNAGSSVGPLISAPILTWVIVTHSWHTAFLALIVVGLAWLLVWVCYVERQPLRKRPAAARRADAEADPNGHIDVPFRALLRLPSFWGLSLLSFAGYLITSLKVAWLPAFLGEGLGYAPTTVGWLVTVPYATAVVVLLGSGFLSGRLLARGWSSRAARSYFSAALIVFAGLSMIAFTLVGPGPLQLALVICTFSINSVAFSVAFAGASDFLPQRQRTAFFGCVIAVYSVAGIVAPYVLGLVVEAGATVSEGYANGFLLVGVAICVCAAIGGRLLNPEAARRTLESETLRLRSAATTGRTS</sequence>
<comment type="subcellular location">
    <subcellularLocation>
        <location evidence="1">Cell membrane</location>
        <topology evidence="1">Multi-pass membrane protein</topology>
    </subcellularLocation>
</comment>
<evidence type="ECO:0000256" key="4">
    <source>
        <dbReference type="ARBA" id="ARBA00023136"/>
    </source>
</evidence>
<organism evidence="7 8">
    <name type="scientific">Streptomyces cavernicola</name>
    <dbReference type="NCBI Taxonomy" id="3043613"/>
    <lineage>
        <taxon>Bacteria</taxon>
        <taxon>Bacillati</taxon>
        <taxon>Actinomycetota</taxon>
        <taxon>Actinomycetes</taxon>
        <taxon>Kitasatosporales</taxon>
        <taxon>Streptomycetaceae</taxon>
        <taxon>Streptomyces</taxon>
    </lineage>
</organism>
<evidence type="ECO:0000256" key="2">
    <source>
        <dbReference type="ARBA" id="ARBA00022692"/>
    </source>
</evidence>
<feature type="transmembrane region" description="Helical" evidence="5">
    <location>
        <begin position="402"/>
        <end position="425"/>
    </location>
</feature>
<accession>A0ABT6SFC7</accession>
<feature type="transmembrane region" description="Helical" evidence="5">
    <location>
        <begin position="59"/>
        <end position="86"/>
    </location>
</feature>
<feature type="transmembrane region" description="Helical" evidence="5">
    <location>
        <begin position="337"/>
        <end position="357"/>
    </location>
</feature>
<feature type="transmembrane region" description="Helical" evidence="5">
    <location>
        <begin position="369"/>
        <end position="390"/>
    </location>
</feature>
<dbReference type="Proteomes" id="UP001223978">
    <property type="component" value="Unassembled WGS sequence"/>
</dbReference>
<evidence type="ECO:0000259" key="6">
    <source>
        <dbReference type="PROSITE" id="PS50850"/>
    </source>
</evidence>
<feature type="transmembrane region" description="Helical" evidence="5">
    <location>
        <begin position="311"/>
        <end position="331"/>
    </location>
</feature>
<dbReference type="SUPFAM" id="SSF103473">
    <property type="entry name" value="MFS general substrate transporter"/>
    <property type="match status" value="1"/>
</dbReference>
<feature type="transmembrane region" description="Helical" evidence="5">
    <location>
        <begin position="20"/>
        <end position="38"/>
    </location>
</feature>
<dbReference type="EMBL" id="JASCIQ010000027">
    <property type="protein sequence ID" value="MDI3406906.1"/>
    <property type="molecule type" value="Genomic_DNA"/>
</dbReference>
<feature type="transmembrane region" description="Helical" evidence="5">
    <location>
        <begin position="92"/>
        <end position="117"/>
    </location>
</feature>
<feature type="domain" description="Major facilitator superfamily (MFS) profile" evidence="6">
    <location>
        <begin position="25"/>
        <end position="430"/>
    </location>
</feature>
<feature type="transmembrane region" description="Helical" evidence="5">
    <location>
        <begin position="179"/>
        <end position="198"/>
    </location>
</feature>
<dbReference type="InterPro" id="IPR036259">
    <property type="entry name" value="MFS_trans_sf"/>
</dbReference>
<evidence type="ECO:0000313" key="7">
    <source>
        <dbReference type="EMBL" id="MDI3406906.1"/>
    </source>
</evidence>
<keyword evidence="2 5" id="KW-0812">Transmembrane</keyword>
<keyword evidence="8" id="KW-1185">Reference proteome</keyword>